<dbReference type="RefSeq" id="WP_379598239.1">
    <property type="nucleotide sequence ID" value="NZ_JBHRTN010000018.1"/>
</dbReference>
<dbReference type="InterPro" id="IPR036866">
    <property type="entry name" value="RibonucZ/Hydroxyglut_hydro"/>
</dbReference>
<accession>A0ABV7G7V9</accession>
<evidence type="ECO:0000256" key="2">
    <source>
        <dbReference type="ARBA" id="ARBA00022723"/>
    </source>
</evidence>
<proteinExistence type="inferred from homology"/>
<dbReference type="PANTHER" id="PTHR42978:SF6">
    <property type="entry name" value="QUORUM-QUENCHING LACTONASE YTNP-RELATED"/>
    <property type="match status" value="1"/>
</dbReference>
<dbReference type="SUPFAM" id="SSF56281">
    <property type="entry name" value="Metallo-hydrolase/oxidoreductase"/>
    <property type="match status" value="1"/>
</dbReference>
<sequence length="328" mass="35217">MPIERRSLLPAAGAATLAFGILRHGVGTAEAAQPSNTPAQAPGFYRFRLGSKIVTMLNDGGGARPNPSQGFVRNAEGPAVEAALRAAFLPVDSMPIPYTIPSIEDAQGITLFDAGTGGQLGPTAGRMAANMQAAGMDPARVVRVVMTHFHGDHITGLTDADGKPLYPNAELVVPKAEWDFWMDDTQMSRAAEAMKPAFANVRKRVGPYRERLRQIDGAAQLATGIQAVPSYGHTPGHTSYLLSDGDDRLMVLGDVTNRPELNLANPGWHLVFDMDPTQAEASRREILDRAASERIACVGYHWPFPARGHVVKEGDGYRLVPSSWSATI</sequence>
<dbReference type="PANTHER" id="PTHR42978">
    <property type="entry name" value="QUORUM-QUENCHING LACTONASE YTNP-RELATED-RELATED"/>
    <property type="match status" value="1"/>
</dbReference>
<dbReference type="InterPro" id="IPR001279">
    <property type="entry name" value="Metallo-B-lactamas"/>
</dbReference>
<comment type="caution">
    <text evidence="6">The sequence shown here is derived from an EMBL/GenBank/DDBJ whole genome shotgun (WGS) entry which is preliminary data.</text>
</comment>
<comment type="similarity">
    <text evidence="1">Belongs to the metallo-beta-lactamase superfamily.</text>
</comment>
<gene>
    <name evidence="6" type="ORF">ACFOD4_16755</name>
</gene>
<dbReference type="InterPro" id="IPR051013">
    <property type="entry name" value="MBL_superfamily_lactonases"/>
</dbReference>
<evidence type="ECO:0000313" key="6">
    <source>
        <dbReference type="EMBL" id="MFC3126716.1"/>
    </source>
</evidence>
<dbReference type="Gene3D" id="3.60.15.10">
    <property type="entry name" value="Ribonuclease Z/Hydroxyacylglutathione hydrolase-like"/>
    <property type="match status" value="1"/>
</dbReference>
<evidence type="ECO:0000313" key="7">
    <source>
        <dbReference type="Proteomes" id="UP001595593"/>
    </source>
</evidence>
<name>A0ABV7G7V9_9PROT</name>
<protein>
    <submittedName>
        <fullName evidence="6">MBL fold metallo-hydrolase</fullName>
    </submittedName>
</protein>
<dbReference type="PROSITE" id="PS51318">
    <property type="entry name" value="TAT"/>
    <property type="match status" value="1"/>
</dbReference>
<keyword evidence="7" id="KW-1185">Reference proteome</keyword>
<reference evidence="7" key="1">
    <citation type="journal article" date="2019" name="Int. J. Syst. Evol. Microbiol.">
        <title>The Global Catalogue of Microorganisms (GCM) 10K type strain sequencing project: providing services to taxonomists for standard genome sequencing and annotation.</title>
        <authorList>
            <consortium name="The Broad Institute Genomics Platform"/>
            <consortium name="The Broad Institute Genome Sequencing Center for Infectious Disease"/>
            <person name="Wu L."/>
            <person name="Ma J."/>
        </authorList>
    </citation>
    <scope>NUCLEOTIDE SEQUENCE [LARGE SCALE GENOMIC DNA]</scope>
    <source>
        <strain evidence="7">KCTC 52094</strain>
    </source>
</reference>
<keyword evidence="4" id="KW-0862">Zinc</keyword>
<evidence type="ECO:0000256" key="3">
    <source>
        <dbReference type="ARBA" id="ARBA00022801"/>
    </source>
</evidence>
<dbReference type="EMBL" id="JBHRTN010000018">
    <property type="protein sequence ID" value="MFC3126716.1"/>
    <property type="molecule type" value="Genomic_DNA"/>
</dbReference>
<organism evidence="6 7">
    <name type="scientific">Teichococcus globiformis</name>
    <dbReference type="NCBI Taxonomy" id="2307229"/>
    <lineage>
        <taxon>Bacteria</taxon>
        <taxon>Pseudomonadati</taxon>
        <taxon>Pseudomonadota</taxon>
        <taxon>Alphaproteobacteria</taxon>
        <taxon>Acetobacterales</taxon>
        <taxon>Roseomonadaceae</taxon>
        <taxon>Roseomonas</taxon>
    </lineage>
</organism>
<evidence type="ECO:0000256" key="1">
    <source>
        <dbReference type="ARBA" id="ARBA00007749"/>
    </source>
</evidence>
<evidence type="ECO:0000256" key="4">
    <source>
        <dbReference type="ARBA" id="ARBA00022833"/>
    </source>
</evidence>
<dbReference type="Pfam" id="PF00753">
    <property type="entry name" value="Lactamase_B"/>
    <property type="match status" value="1"/>
</dbReference>
<feature type="domain" description="Metallo-beta-lactamase" evidence="5">
    <location>
        <begin position="97"/>
        <end position="301"/>
    </location>
</feature>
<dbReference type="Proteomes" id="UP001595593">
    <property type="component" value="Unassembled WGS sequence"/>
</dbReference>
<keyword evidence="2" id="KW-0479">Metal-binding</keyword>
<keyword evidence="3" id="KW-0378">Hydrolase</keyword>
<evidence type="ECO:0000259" key="5">
    <source>
        <dbReference type="SMART" id="SM00849"/>
    </source>
</evidence>
<dbReference type="InterPro" id="IPR006311">
    <property type="entry name" value="TAT_signal"/>
</dbReference>
<dbReference type="SMART" id="SM00849">
    <property type="entry name" value="Lactamase_B"/>
    <property type="match status" value="1"/>
</dbReference>
<dbReference type="CDD" id="cd07720">
    <property type="entry name" value="OPHC2-like_MBL-fold"/>
    <property type="match status" value="1"/>
</dbReference>